<accession>A0A2I0TDK9</accession>
<proteinExistence type="predicted"/>
<dbReference type="OrthoDB" id="276744at2759"/>
<evidence type="ECO:0000313" key="2">
    <source>
        <dbReference type="EMBL" id="PKU31890.1"/>
    </source>
</evidence>
<dbReference type="PANTHER" id="PTHR33332">
    <property type="entry name" value="REVERSE TRANSCRIPTASE DOMAIN-CONTAINING PROTEIN"/>
    <property type="match status" value="1"/>
</dbReference>
<protein>
    <recommendedName>
        <fullName evidence="4">Rna-directed dna polymerase from mobile element jockey-like</fullName>
    </recommendedName>
</protein>
<reference evidence="3" key="1">
    <citation type="submission" date="2017-11" db="EMBL/GenBank/DDBJ databases">
        <authorList>
            <person name="Lima N.C."/>
            <person name="Parody-Merino A.M."/>
            <person name="Battley P.F."/>
            <person name="Fidler A.E."/>
            <person name="Prosdocimi F."/>
        </authorList>
    </citation>
    <scope>NUCLEOTIDE SEQUENCE [LARGE SCALE GENOMIC DNA]</scope>
</reference>
<evidence type="ECO:0000313" key="3">
    <source>
        <dbReference type="Proteomes" id="UP000233556"/>
    </source>
</evidence>
<reference evidence="3" key="2">
    <citation type="submission" date="2017-12" db="EMBL/GenBank/DDBJ databases">
        <title>Genome sequence of the Bar-tailed Godwit (Limosa lapponica baueri).</title>
        <authorList>
            <person name="Lima N.C.B."/>
            <person name="Parody-Merino A.M."/>
            <person name="Battley P.F."/>
            <person name="Fidler A.E."/>
            <person name="Prosdocimi F."/>
        </authorList>
    </citation>
    <scope>NUCLEOTIDE SEQUENCE [LARGE SCALE GENOMIC DNA]</scope>
</reference>
<gene>
    <name evidence="2" type="ORF">llap_17809</name>
</gene>
<organism evidence="2 3">
    <name type="scientific">Limosa lapponica baueri</name>
    <dbReference type="NCBI Taxonomy" id="1758121"/>
    <lineage>
        <taxon>Eukaryota</taxon>
        <taxon>Metazoa</taxon>
        <taxon>Chordata</taxon>
        <taxon>Craniata</taxon>
        <taxon>Vertebrata</taxon>
        <taxon>Euteleostomi</taxon>
        <taxon>Archelosauria</taxon>
        <taxon>Archosauria</taxon>
        <taxon>Dinosauria</taxon>
        <taxon>Saurischia</taxon>
        <taxon>Theropoda</taxon>
        <taxon>Coelurosauria</taxon>
        <taxon>Aves</taxon>
        <taxon>Neognathae</taxon>
        <taxon>Neoaves</taxon>
        <taxon>Charadriiformes</taxon>
        <taxon>Scolopacidae</taxon>
        <taxon>Limosa</taxon>
    </lineage>
</organism>
<evidence type="ECO:0000256" key="1">
    <source>
        <dbReference type="SAM" id="MobiDB-lite"/>
    </source>
</evidence>
<name>A0A2I0TDK9_LIMLA</name>
<keyword evidence="3" id="KW-1185">Reference proteome</keyword>
<feature type="region of interest" description="Disordered" evidence="1">
    <location>
        <begin position="134"/>
        <end position="156"/>
    </location>
</feature>
<dbReference type="AlphaFoldDB" id="A0A2I0TDK9"/>
<sequence length="156" mass="17337">MFDKAKCPVLRLGHNNSVYHYKLGEEWLESFLAEKGLGVLVDCQLNLSQQCAQVARKANSILACRTREVIVPLYSALVRLPLEYCIQFWAPCHKKDFEVLEQVQRRATKLVRGLERFAPTGPCPSYAGGSRAGLNTPGGVSPEQSRAAESPSLTCW</sequence>
<evidence type="ECO:0008006" key="4">
    <source>
        <dbReference type="Google" id="ProtNLM"/>
    </source>
</evidence>
<dbReference type="EMBL" id="KZ512126">
    <property type="protein sequence ID" value="PKU31890.1"/>
    <property type="molecule type" value="Genomic_DNA"/>
</dbReference>
<dbReference type="Proteomes" id="UP000233556">
    <property type="component" value="Unassembled WGS sequence"/>
</dbReference>